<dbReference type="Proteomes" id="UP000483004">
    <property type="component" value="Unassembled WGS sequence"/>
</dbReference>
<proteinExistence type="predicted"/>
<feature type="transmembrane region" description="Helical" evidence="1">
    <location>
        <begin position="119"/>
        <end position="139"/>
    </location>
</feature>
<comment type="caution">
    <text evidence="2">The sequence shown here is derived from an EMBL/GenBank/DDBJ whole genome shotgun (WGS) entry which is preliminary data.</text>
</comment>
<name>A0A6L3VUG6_9ACTN</name>
<feature type="transmembrane region" description="Helical" evidence="1">
    <location>
        <begin position="36"/>
        <end position="60"/>
    </location>
</feature>
<evidence type="ECO:0000256" key="1">
    <source>
        <dbReference type="SAM" id="Phobius"/>
    </source>
</evidence>
<feature type="transmembrane region" description="Helical" evidence="1">
    <location>
        <begin position="66"/>
        <end position="86"/>
    </location>
</feature>
<dbReference type="OrthoDB" id="4559777at2"/>
<accession>A0A6L3VUG6</accession>
<evidence type="ECO:0008006" key="4">
    <source>
        <dbReference type="Google" id="ProtNLM"/>
    </source>
</evidence>
<keyword evidence="1" id="KW-1133">Transmembrane helix</keyword>
<keyword evidence="1" id="KW-0472">Membrane</keyword>
<protein>
    <recommendedName>
        <fullName evidence="4">DUF2269 family protein</fullName>
    </recommendedName>
</protein>
<reference evidence="2 3" key="1">
    <citation type="submission" date="2019-09" db="EMBL/GenBank/DDBJ databases">
        <title>Actinomadura physcomitrii sp. nov., a novel actinomycete isolated from moss [Physcomitrium sphaericum (Ludw) Fuernr].</title>
        <authorList>
            <person name="Liu C."/>
            <person name="Zhuang X."/>
        </authorList>
    </citation>
    <scope>NUCLEOTIDE SEQUENCE [LARGE SCALE GENOMIC DNA]</scope>
    <source>
        <strain evidence="2 3">CYP1-1B</strain>
    </source>
</reference>
<gene>
    <name evidence="2" type="ORF">F9B16_14895</name>
</gene>
<sequence>MTIAALITWLVTALGGFYMLGTWIARGGVRSGRTRLPVPVVLGHFLLAAAGLVVWIVYLFADRSALAWTAFGLLLPVALLGFVMFARWLPSVRAHTVAPEGAPGAAEAAPAESAFPVPVVVGHGLFAVATLVLVLLAALRG</sequence>
<dbReference type="AlphaFoldDB" id="A0A6L3VUG6"/>
<dbReference type="RefSeq" id="WP_151540650.1">
    <property type="nucleotide sequence ID" value="NZ_WBMR01000034.1"/>
</dbReference>
<evidence type="ECO:0000313" key="2">
    <source>
        <dbReference type="EMBL" id="KAB2381907.1"/>
    </source>
</evidence>
<keyword evidence="3" id="KW-1185">Reference proteome</keyword>
<organism evidence="2 3">
    <name type="scientific">Actinomadura montaniterrae</name>
    <dbReference type="NCBI Taxonomy" id="1803903"/>
    <lineage>
        <taxon>Bacteria</taxon>
        <taxon>Bacillati</taxon>
        <taxon>Actinomycetota</taxon>
        <taxon>Actinomycetes</taxon>
        <taxon>Streptosporangiales</taxon>
        <taxon>Thermomonosporaceae</taxon>
        <taxon>Actinomadura</taxon>
    </lineage>
</organism>
<feature type="transmembrane region" description="Helical" evidence="1">
    <location>
        <begin position="6"/>
        <end position="24"/>
    </location>
</feature>
<keyword evidence="1" id="KW-0812">Transmembrane</keyword>
<evidence type="ECO:0000313" key="3">
    <source>
        <dbReference type="Proteomes" id="UP000483004"/>
    </source>
</evidence>
<dbReference type="EMBL" id="WBMR01000034">
    <property type="protein sequence ID" value="KAB2381907.1"/>
    <property type="molecule type" value="Genomic_DNA"/>
</dbReference>